<evidence type="ECO:0000313" key="1">
    <source>
        <dbReference type="EMBL" id="AWM35603.1"/>
    </source>
</evidence>
<proteinExistence type="predicted"/>
<gene>
    <name evidence="1" type="ORF">C1280_00230</name>
</gene>
<evidence type="ECO:0008006" key="3">
    <source>
        <dbReference type="Google" id="ProtNLM"/>
    </source>
</evidence>
<dbReference type="RefSeq" id="WP_010036232.1">
    <property type="nucleotide sequence ID" value="NZ_CP025958.1"/>
</dbReference>
<dbReference type="KEGG" id="gog:C1280_00230"/>
<sequence>MSDSTSAVELPVSRPSGATSDAFQRCFGEPLDNVLNLATWHAGEDLARVYTHLGDMIALAVRAERAHEARVRAHVVEKLRTFAGAPPEAGHWSVTPDEVRDTHNGLLFNGGTDCCDGTVDVHDSLALTIYQIGVCLVSYAGNRGQWSQRLYRRDLNEARSDPVAETVALLEARAKRGGLNQPDRRDGLSELAKRAVMSYAEAAVLVEHSTAPWKMGHGSPAPYQLLSGAGNPDIMIRSVRLLRRLIAGHKRFVFVASEPGDRLYLSIGQALRPCEYAVVGSLDQRIERFVGDLQFSGRVTVDDTWDDKPLSPELWATRFLDEVAPQVLVGVYRASLLAPPQMFYAHRDHVHTAARIAIADSALLGDRGFPALIDLADRTCKSVYGGGSLRDIATAAYARAGVGVRYGSERQNRPE</sequence>
<protein>
    <recommendedName>
        <fullName evidence="3">NurA domain-containing protein</fullName>
    </recommendedName>
</protein>
<reference evidence="1 2" key="1">
    <citation type="submission" date="2018-01" db="EMBL/GenBank/DDBJ databases">
        <title>G. obscuriglobus.</title>
        <authorList>
            <person name="Franke J."/>
            <person name="Blomberg W."/>
            <person name="Selmecki A."/>
        </authorList>
    </citation>
    <scope>NUCLEOTIDE SEQUENCE [LARGE SCALE GENOMIC DNA]</scope>
    <source>
        <strain evidence="1 2">DSM 5831</strain>
    </source>
</reference>
<accession>A0A2Z3GP82</accession>
<dbReference type="OrthoDB" id="263950at2"/>
<organism evidence="1 2">
    <name type="scientific">Gemmata obscuriglobus</name>
    <dbReference type="NCBI Taxonomy" id="114"/>
    <lineage>
        <taxon>Bacteria</taxon>
        <taxon>Pseudomonadati</taxon>
        <taxon>Planctomycetota</taxon>
        <taxon>Planctomycetia</taxon>
        <taxon>Gemmatales</taxon>
        <taxon>Gemmataceae</taxon>
        <taxon>Gemmata</taxon>
    </lineage>
</organism>
<dbReference type="EMBL" id="CP025958">
    <property type="protein sequence ID" value="AWM35603.1"/>
    <property type="molecule type" value="Genomic_DNA"/>
</dbReference>
<evidence type="ECO:0000313" key="2">
    <source>
        <dbReference type="Proteomes" id="UP000245802"/>
    </source>
</evidence>
<dbReference type="AlphaFoldDB" id="A0A2Z3GP82"/>
<dbReference type="Proteomes" id="UP000245802">
    <property type="component" value="Chromosome"/>
</dbReference>
<name>A0A2Z3GP82_9BACT</name>
<keyword evidence="2" id="KW-1185">Reference proteome</keyword>